<accession>A0ABV8KU48</accession>
<sequence>MNLIGTNAVNMSSAATVIAGGCLVAAPAIQAGSTFFWRDQYQGTVAGALIVVASVCWIVGLVAVFRAIEHRVPRYAAVGLPLAVYGAIGGVCFGVQGIQEELFGVPHSEAVSLVNLHPLAAYLAFWFPGPLFPLSLFVLGLVLARLRAVPPALGVLISVAAVVFPASRIPREPMVAHLADLLLLVPFTVLGVRMALAARRPAVD</sequence>
<keyword evidence="3" id="KW-1185">Reference proteome</keyword>
<protein>
    <submittedName>
        <fullName evidence="2">Uncharacterized protein</fullName>
    </submittedName>
</protein>
<proteinExistence type="predicted"/>
<feature type="transmembrane region" description="Helical" evidence="1">
    <location>
        <begin position="151"/>
        <end position="169"/>
    </location>
</feature>
<name>A0ABV8KU48_9ACTN</name>
<dbReference type="RefSeq" id="WP_377551025.1">
    <property type="nucleotide sequence ID" value="NZ_JBHSBN010000025.1"/>
</dbReference>
<reference evidence="3" key="1">
    <citation type="journal article" date="2019" name="Int. J. Syst. Evol. Microbiol.">
        <title>The Global Catalogue of Microorganisms (GCM) 10K type strain sequencing project: providing services to taxonomists for standard genome sequencing and annotation.</title>
        <authorList>
            <consortium name="The Broad Institute Genomics Platform"/>
            <consortium name="The Broad Institute Genome Sequencing Center for Infectious Disease"/>
            <person name="Wu L."/>
            <person name="Ma J."/>
        </authorList>
    </citation>
    <scope>NUCLEOTIDE SEQUENCE [LARGE SCALE GENOMIC DNA]</scope>
    <source>
        <strain evidence="3">2902at01</strain>
    </source>
</reference>
<feature type="transmembrane region" description="Helical" evidence="1">
    <location>
        <begin position="41"/>
        <end position="65"/>
    </location>
</feature>
<keyword evidence="1" id="KW-1133">Transmembrane helix</keyword>
<keyword evidence="1" id="KW-0472">Membrane</keyword>
<dbReference type="EMBL" id="JBHSBN010000025">
    <property type="protein sequence ID" value="MFC4109548.1"/>
    <property type="molecule type" value="Genomic_DNA"/>
</dbReference>
<feature type="transmembrane region" description="Helical" evidence="1">
    <location>
        <begin position="175"/>
        <end position="196"/>
    </location>
</feature>
<keyword evidence="1" id="KW-0812">Transmembrane</keyword>
<evidence type="ECO:0000313" key="2">
    <source>
        <dbReference type="EMBL" id="MFC4109548.1"/>
    </source>
</evidence>
<feature type="transmembrane region" description="Helical" evidence="1">
    <location>
        <begin position="77"/>
        <end position="99"/>
    </location>
</feature>
<comment type="caution">
    <text evidence="2">The sequence shown here is derived from an EMBL/GenBank/DDBJ whole genome shotgun (WGS) entry which is preliminary data.</text>
</comment>
<feature type="transmembrane region" description="Helical" evidence="1">
    <location>
        <begin position="119"/>
        <end position="144"/>
    </location>
</feature>
<organism evidence="2 3">
    <name type="scientific">Micromonospora zhanjiangensis</name>
    <dbReference type="NCBI Taxonomy" id="1522057"/>
    <lineage>
        <taxon>Bacteria</taxon>
        <taxon>Bacillati</taxon>
        <taxon>Actinomycetota</taxon>
        <taxon>Actinomycetes</taxon>
        <taxon>Micromonosporales</taxon>
        <taxon>Micromonosporaceae</taxon>
        <taxon>Micromonospora</taxon>
    </lineage>
</organism>
<evidence type="ECO:0000256" key="1">
    <source>
        <dbReference type="SAM" id="Phobius"/>
    </source>
</evidence>
<dbReference type="Proteomes" id="UP001595868">
    <property type="component" value="Unassembled WGS sequence"/>
</dbReference>
<evidence type="ECO:0000313" key="3">
    <source>
        <dbReference type="Proteomes" id="UP001595868"/>
    </source>
</evidence>
<gene>
    <name evidence="2" type="ORF">ACFOX0_26900</name>
</gene>